<dbReference type="InterPro" id="IPR029063">
    <property type="entry name" value="SAM-dependent_MTases_sf"/>
</dbReference>
<dbReference type="InterPro" id="IPR022641">
    <property type="entry name" value="CheR_N"/>
</dbReference>
<evidence type="ECO:0000256" key="5">
    <source>
        <dbReference type="ARBA" id="ARBA00022691"/>
    </source>
</evidence>
<dbReference type="InterPro" id="IPR050903">
    <property type="entry name" value="Bact_Chemotaxis_MeTrfase"/>
</dbReference>
<comment type="caution">
    <text evidence="7">The sequence shown here is derived from an EMBL/GenBank/DDBJ whole genome shotgun (WGS) entry which is preliminary data.</text>
</comment>
<dbReference type="GO" id="GO:0032259">
    <property type="term" value="P:methylation"/>
    <property type="evidence" value="ECO:0007669"/>
    <property type="project" value="UniProtKB-KW"/>
</dbReference>
<reference evidence="8" key="1">
    <citation type="journal article" date="2019" name="Int. J. Syst. Evol. Microbiol.">
        <title>The Global Catalogue of Microorganisms (GCM) 10K type strain sequencing project: providing services to taxonomists for standard genome sequencing and annotation.</title>
        <authorList>
            <consortium name="The Broad Institute Genomics Platform"/>
            <consortium name="The Broad Institute Genome Sequencing Center for Infectious Disease"/>
            <person name="Wu L."/>
            <person name="Ma J."/>
        </authorList>
    </citation>
    <scope>NUCLEOTIDE SEQUENCE [LARGE SCALE GENOMIC DNA]</scope>
    <source>
        <strain evidence="8">JCM 17555</strain>
    </source>
</reference>
<gene>
    <name evidence="7" type="primary">pilK</name>
    <name evidence="7" type="ORF">GCM10022278_22380</name>
</gene>
<dbReference type="Pfam" id="PF03705">
    <property type="entry name" value="CheR_N"/>
    <property type="match status" value="1"/>
</dbReference>
<dbReference type="InterPro" id="IPR000780">
    <property type="entry name" value="CheR_MeTrfase"/>
</dbReference>
<sequence>MCGYQAVTEKKKDQPPRIVESWSLASLPPVSETMLQQWRQLIEARTGMVVEPNRTTFLQTNLASRMRELGLSDYAAYYRRITEAPDWMVEWSVLVDRLTVQETRFFRDIDALRTVEQYIAELPRQQLSQTPLEAWSVGCATGEEVYTLCILINEALTQRGLKPKFGVTGTDISTPALNKARTGIYPERRLVEVRPEIQQRYFELVRPGQYQFDRALMKKACFVRENLAELQNALHFRMQIIYCQNVLIYFKKWRRREILRHLTERLAPGGLLVLGLGELTNWQHPDLERLSTEHTLAYRKKSGA</sequence>
<evidence type="ECO:0000256" key="1">
    <source>
        <dbReference type="ARBA" id="ARBA00001541"/>
    </source>
</evidence>
<dbReference type="Proteomes" id="UP001501337">
    <property type="component" value="Unassembled WGS sequence"/>
</dbReference>
<keyword evidence="8" id="KW-1185">Reference proteome</keyword>
<dbReference type="InterPro" id="IPR036804">
    <property type="entry name" value="CheR_N_sf"/>
</dbReference>
<dbReference type="PROSITE" id="PS50123">
    <property type="entry name" value="CHER"/>
    <property type="match status" value="1"/>
</dbReference>
<dbReference type="GO" id="GO:0008168">
    <property type="term" value="F:methyltransferase activity"/>
    <property type="evidence" value="ECO:0007669"/>
    <property type="project" value="UniProtKB-KW"/>
</dbReference>
<keyword evidence="5" id="KW-0949">S-adenosyl-L-methionine</keyword>
<dbReference type="PRINTS" id="PR00996">
    <property type="entry name" value="CHERMTFRASE"/>
</dbReference>
<evidence type="ECO:0000259" key="6">
    <source>
        <dbReference type="PROSITE" id="PS50123"/>
    </source>
</evidence>
<evidence type="ECO:0000256" key="3">
    <source>
        <dbReference type="ARBA" id="ARBA00022603"/>
    </source>
</evidence>
<organism evidence="7 8">
    <name type="scientific">Allohahella marinimesophila</name>
    <dbReference type="NCBI Taxonomy" id="1054972"/>
    <lineage>
        <taxon>Bacteria</taxon>
        <taxon>Pseudomonadati</taxon>
        <taxon>Pseudomonadota</taxon>
        <taxon>Gammaproteobacteria</taxon>
        <taxon>Oceanospirillales</taxon>
        <taxon>Hahellaceae</taxon>
        <taxon>Allohahella</taxon>
    </lineage>
</organism>
<dbReference type="Pfam" id="PF01739">
    <property type="entry name" value="CheR"/>
    <property type="match status" value="1"/>
</dbReference>
<evidence type="ECO:0000313" key="7">
    <source>
        <dbReference type="EMBL" id="GAA3964069.1"/>
    </source>
</evidence>
<accession>A0ABP7PE94</accession>
<dbReference type="InterPro" id="IPR022642">
    <property type="entry name" value="CheR_C"/>
</dbReference>
<dbReference type="Gene3D" id="1.10.155.10">
    <property type="entry name" value="Chemotaxis receptor methyltransferase CheR, N-terminal domain"/>
    <property type="match status" value="1"/>
</dbReference>
<dbReference type="SMART" id="SM00138">
    <property type="entry name" value="MeTrc"/>
    <property type="match status" value="1"/>
</dbReference>
<dbReference type="PANTHER" id="PTHR24422:SF19">
    <property type="entry name" value="CHEMOTAXIS PROTEIN METHYLTRANSFERASE"/>
    <property type="match status" value="1"/>
</dbReference>
<evidence type="ECO:0000256" key="4">
    <source>
        <dbReference type="ARBA" id="ARBA00022679"/>
    </source>
</evidence>
<protein>
    <recommendedName>
        <fullName evidence="2">protein-glutamate O-methyltransferase</fullName>
        <ecNumber evidence="2">2.1.1.80</ecNumber>
    </recommendedName>
</protein>
<keyword evidence="4" id="KW-0808">Transferase</keyword>
<proteinExistence type="predicted"/>
<dbReference type="SUPFAM" id="SSF53335">
    <property type="entry name" value="S-adenosyl-L-methionine-dependent methyltransferases"/>
    <property type="match status" value="1"/>
</dbReference>
<dbReference type="EMBL" id="BAABBO010000009">
    <property type="protein sequence ID" value="GAA3964069.1"/>
    <property type="molecule type" value="Genomic_DNA"/>
</dbReference>
<name>A0ABP7PE94_9GAMM</name>
<evidence type="ECO:0000313" key="8">
    <source>
        <dbReference type="Proteomes" id="UP001501337"/>
    </source>
</evidence>
<dbReference type="SUPFAM" id="SSF47757">
    <property type="entry name" value="Chemotaxis receptor methyltransferase CheR, N-terminal domain"/>
    <property type="match status" value="1"/>
</dbReference>
<dbReference type="Gene3D" id="3.40.50.150">
    <property type="entry name" value="Vaccinia Virus protein VP39"/>
    <property type="match status" value="1"/>
</dbReference>
<keyword evidence="3 7" id="KW-0489">Methyltransferase</keyword>
<comment type="catalytic activity">
    <reaction evidence="1">
        <text>L-glutamyl-[protein] + S-adenosyl-L-methionine = [protein]-L-glutamate 5-O-methyl ester + S-adenosyl-L-homocysteine</text>
        <dbReference type="Rhea" id="RHEA:24452"/>
        <dbReference type="Rhea" id="RHEA-COMP:10208"/>
        <dbReference type="Rhea" id="RHEA-COMP:10311"/>
        <dbReference type="ChEBI" id="CHEBI:29973"/>
        <dbReference type="ChEBI" id="CHEBI:57856"/>
        <dbReference type="ChEBI" id="CHEBI:59789"/>
        <dbReference type="ChEBI" id="CHEBI:82795"/>
        <dbReference type="EC" id="2.1.1.80"/>
    </reaction>
</comment>
<feature type="domain" description="CheR-type methyltransferase" evidence="6">
    <location>
        <begin position="23"/>
        <end position="303"/>
    </location>
</feature>
<evidence type="ECO:0000256" key="2">
    <source>
        <dbReference type="ARBA" id="ARBA00012534"/>
    </source>
</evidence>
<dbReference type="EC" id="2.1.1.80" evidence="2"/>
<dbReference type="PANTHER" id="PTHR24422">
    <property type="entry name" value="CHEMOTAXIS PROTEIN METHYLTRANSFERASE"/>
    <property type="match status" value="1"/>
</dbReference>